<name>A0A0N5BH22_STREA</name>
<evidence type="ECO:0000313" key="2">
    <source>
        <dbReference type="Proteomes" id="UP000046392"/>
    </source>
</evidence>
<accession>A0A0N5BH22</accession>
<keyword evidence="2" id="KW-1185">Reference proteome</keyword>
<evidence type="ECO:0000256" key="1">
    <source>
        <dbReference type="SAM" id="MobiDB-lite"/>
    </source>
</evidence>
<proteinExistence type="predicted"/>
<sequence>MKRSIPEEIVDTISINEVVDNNHASRVRTLHKIATQMRLKKEREMKKRAIAFTESGSRKRKTTEMDPIHSKKERAEKNLFNLSLTTSSSQPPISQETKENRNVSPSQLDTTIKAIDYMFSRNVN</sequence>
<feature type="region of interest" description="Disordered" evidence="1">
    <location>
        <begin position="49"/>
        <end position="107"/>
    </location>
</feature>
<dbReference type="WBParaSite" id="SPAL_0000526775.1">
    <property type="protein sequence ID" value="SPAL_0000526775.1"/>
    <property type="gene ID" value="SPAL_0000526775"/>
</dbReference>
<protein>
    <submittedName>
        <fullName evidence="3">Uncharacterized protein</fullName>
    </submittedName>
</protein>
<organism evidence="2 3">
    <name type="scientific">Strongyloides papillosus</name>
    <name type="common">Intestinal threadworm</name>
    <dbReference type="NCBI Taxonomy" id="174720"/>
    <lineage>
        <taxon>Eukaryota</taxon>
        <taxon>Metazoa</taxon>
        <taxon>Ecdysozoa</taxon>
        <taxon>Nematoda</taxon>
        <taxon>Chromadorea</taxon>
        <taxon>Rhabditida</taxon>
        <taxon>Tylenchina</taxon>
        <taxon>Panagrolaimomorpha</taxon>
        <taxon>Strongyloidoidea</taxon>
        <taxon>Strongyloididae</taxon>
        <taxon>Strongyloides</taxon>
    </lineage>
</organism>
<dbReference type="Proteomes" id="UP000046392">
    <property type="component" value="Unplaced"/>
</dbReference>
<feature type="compositionally biased region" description="Basic and acidic residues" evidence="1">
    <location>
        <begin position="62"/>
        <end position="77"/>
    </location>
</feature>
<evidence type="ECO:0000313" key="3">
    <source>
        <dbReference type="WBParaSite" id="SPAL_0000526775.1"/>
    </source>
</evidence>
<dbReference type="AlphaFoldDB" id="A0A0N5BH22"/>
<reference evidence="3" key="1">
    <citation type="submission" date="2017-02" db="UniProtKB">
        <authorList>
            <consortium name="WormBaseParasite"/>
        </authorList>
    </citation>
    <scope>IDENTIFICATION</scope>
</reference>